<accession>A0AAE1Y875</accession>
<dbReference type="AlphaFoldDB" id="A0AAE1Y875"/>
<evidence type="ECO:0000313" key="2">
    <source>
        <dbReference type="Proteomes" id="UP001293254"/>
    </source>
</evidence>
<reference evidence="1" key="2">
    <citation type="journal article" date="2024" name="Plant">
        <title>Genomic evolution and insights into agronomic trait innovations of Sesamum species.</title>
        <authorList>
            <person name="Miao H."/>
            <person name="Wang L."/>
            <person name="Qu L."/>
            <person name="Liu H."/>
            <person name="Sun Y."/>
            <person name="Le M."/>
            <person name="Wang Q."/>
            <person name="Wei S."/>
            <person name="Zheng Y."/>
            <person name="Lin W."/>
            <person name="Duan Y."/>
            <person name="Cao H."/>
            <person name="Xiong S."/>
            <person name="Wang X."/>
            <person name="Wei L."/>
            <person name="Li C."/>
            <person name="Ma Q."/>
            <person name="Ju M."/>
            <person name="Zhao R."/>
            <person name="Li G."/>
            <person name="Mu C."/>
            <person name="Tian Q."/>
            <person name="Mei H."/>
            <person name="Zhang T."/>
            <person name="Gao T."/>
            <person name="Zhang H."/>
        </authorList>
    </citation>
    <scope>NUCLEOTIDE SEQUENCE</scope>
    <source>
        <strain evidence="1">3651</strain>
    </source>
</reference>
<sequence length="140" mass="15600">MLYSKVMAAPRCRLQDDEQEGMDLNCLRGEQEEIQKQEVSTEKRFLQSKTKRALLASFKEEGVSEFKNSGEFHNYVPDHGGVIYDQAIRSCRCTLRESGRFVESDVMLLDPRVAEEVVVALSSVGGDSEVIVGEVVPQGG</sequence>
<comment type="caution">
    <text evidence="1">The sequence shown here is derived from an EMBL/GenBank/DDBJ whole genome shotgun (WGS) entry which is preliminary data.</text>
</comment>
<gene>
    <name evidence="1" type="ORF">Salat_1740800</name>
</gene>
<protein>
    <submittedName>
        <fullName evidence="1">Uncharacterized protein</fullName>
    </submittedName>
</protein>
<dbReference type="Proteomes" id="UP001293254">
    <property type="component" value="Unassembled WGS sequence"/>
</dbReference>
<reference evidence="1" key="1">
    <citation type="submission" date="2020-06" db="EMBL/GenBank/DDBJ databases">
        <authorList>
            <person name="Li T."/>
            <person name="Hu X."/>
            <person name="Zhang T."/>
            <person name="Song X."/>
            <person name="Zhang H."/>
            <person name="Dai N."/>
            <person name="Sheng W."/>
            <person name="Hou X."/>
            <person name="Wei L."/>
        </authorList>
    </citation>
    <scope>NUCLEOTIDE SEQUENCE</scope>
    <source>
        <strain evidence="1">3651</strain>
        <tissue evidence="1">Leaf</tissue>
    </source>
</reference>
<keyword evidence="2" id="KW-1185">Reference proteome</keyword>
<name>A0AAE1Y875_9LAMI</name>
<dbReference type="EMBL" id="JACGWO010000006">
    <property type="protein sequence ID" value="KAK4425468.1"/>
    <property type="molecule type" value="Genomic_DNA"/>
</dbReference>
<organism evidence="1 2">
    <name type="scientific">Sesamum alatum</name>
    <dbReference type="NCBI Taxonomy" id="300844"/>
    <lineage>
        <taxon>Eukaryota</taxon>
        <taxon>Viridiplantae</taxon>
        <taxon>Streptophyta</taxon>
        <taxon>Embryophyta</taxon>
        <taxon>Tracheophyta</taxon>
        <taxon>Spermatophyta</taxon>
        <taxon>Magnoliopsida</taxon>
        <taxon>eudicotyledons</taxon>
        <taxon>Gunneridae</taxon>
        <taxon>Pentapetalae</taxon>
        <taxon>asterids</taxon>
        <taxon>lamiids</taxon>
        <taxon>Lamiales</taxon>
        <taxon>Pedaliaceae</taxon>
        <taxon>Sesamum</taxon>
    </lineage>
</organism>
<proteinExistence type="predicted"/>
<evidence type="ECO:0000313" key="1">
    <source>
        <dbReference type="EMBL" id="KAK4425468.1"/>
    </source>
</evidence>